<comment type="cofactor">
    <cofactor evidence="1">
        <name>pyridoxal 5'-phosphate</name>
        <dbReference type="ChEBI" id="CHEBI:597326"/>
    </cofactor>
</comment>
<dbReference type="GO" id="GO:0047804">
    <property type="term" value="F:cysteine-S-conjugate beta-lyase activity"/>
    <property type="evidence" value="ECO:0007669"/>
    <property type="project" value="UniProtKB-EC"/>
</dbReference>
<dbReference type="Gene3D" id="3.90.1150.10">
    <property type="entry name" value="Aspartate Aminotransferase, domain 1"/>
    <property type="match status" value="1"/>
</dbReference>
<dbReference type="InterPro" id="IPR015424">
    <property type="entry name" value="PyrdxlP-dep_Trfase"/>
</dbReference>
<keyword evidence="4" id="KW-0456">Lyase</keyword>
<dbReference type="InterPro" id="IPR027619">
    <property type="entry name" value="C-S_lyase_PatB-like"/>
</dbReference>
<evidence type="ECO:0000256" key="1">
    <source>
        <dbReference type="ARBA" id="ARBA00001933"/>
    </source>
</evidence>
<evidence type="ECO:0000256" key="2">
    <source>
        <dbReference type="ARBA" id="ARBA00012224"/>
    </source>
</evidence>
<organism evidence="7 8">
    <name type="scientific">Lachnoanaerobaculum saburreum</name>
    <dbReference type="NCBI Taxonomy" id="467210"/>
    <lineage>
        <taxon>Bacteria</taxon>
        <taxon>Bacillati</taxon>
        <taxon>Bacillota</taxon>
        <taxon>Clostridia</taxon>
        <taxon>Lachnospirales</taxon>
        <taxon>Lachnospiraceae</taxon>
        <taxon>Lachnoanaerobaculum</taxon>
    </lineage>
</organism>
<dbReference type="STRING" id="467210.HMPREF1866_01999"/>
<evidence type="ECO:0000313" key="8">
    <source>
        <dbReference type="Proteomes" id="UP000070394"/>
    </source>
</evidence>
<evidence type="ECO:0000259" key="6">
    <source>
        <dbReference type="Pfam" id="PF00155"/>
    </source>
</evidence>
<dbReference type="InterPro" id="IPR051798">
    <property type="entry name" value="Class-II_PLP-Dep_Aminotrans"/>
</dbReference>
<dbReference type="InterPro" id="IPR015422">
    <property type="entry name" value="PyrdxlP-dep_Trfase_small"/>
</dbReference>
<dbReference type="EMBL" id="LSDA01000108">
    <property type="protein sequence ID" value="KXB55777.1"/>
    <property type="molecule type" value="Genomic_DNA"/>
</dbReference>
<evidence type="ECO:0000313" key="7">
    <source>
        <dbReference type="EMBL" id="KXB55777.1"/>
    </source>
</evidence>
<dbReference type="SUPFAM" id="SSF53383">
    <property type="entry name" value="PLP-dependent transferases"/>
    <property type="match status" value="1"/>
</dbReference>
<dbReference type="CDD" id="cd00609">
    <property type="entry name" value="AAT_like"/>
    <property type="match status" value="1"/>
</dbReference>
<gene>
    <name evidence="7" type="ORF">HMPREF1866_01999</name>
</gene>
<dbReference type="AlphaFoldDB" id="A0A133ZK09"/>
<keyword evidence="8" id="KW-1185">Reference proteome</keyword>
<accession>A0A133ZK09</accession>
<evidence type="ECO:0000256" key="5">
    <source>
        <dbReference type="ARBA" id="ARBA00037974"/>
    </source>
</evidence>
<dbReference type="Pfam" id="PF00155">
    <property type="entry name" value="Aminotran_1_2"/>
    <property type="match status" value="1"/>
</dbReference>
<evidence type="ECO:0000256" key="4">
    <source>
        <dbReference type="ARBA" id="ARBA00023239"/>
    </source>
</evidence>
<dbReference type="InterPro" id="IPR015421">
    <property type="entry name" value="PyrdxlP-dep_Trfase_major"/>
</dbReference>
<protein>
    <recommendedName>
        <fullName evidence="2">cysteine-S-conjugate beta-lyase</fullName>
        <ecNumber evidence="2">4.4.1.13</ecNumber>
    </recommendedName>
</protein>
<comment type="caution">
    <text evidence="7">The sequence shown here is derived from an EMBL/GenBank/DDBJ whole genome shotgun (WGS) entry which is preliminary data.</text>
</comment>
<comment type="similarity">
    <text evidence="5">Belongs to the class-II pyridoxal-phosphate-dependent aminotransferase family. MalY/PatB cystathionine beta-lyase subfamily.</text>
</comment>
<proteinExistence type="inferred from homology"/>
<dbReference type="Gene3D" id="3.40.640.10">
    <property type="entry name" value="Type I PLP-dependent aspartate aminotransferase-like (Major domain)"/>
    <property type="match status" value="1"/>
</dbReference>
<dbReference type="OrthoDB" id="9802872at2"/>
<dbReference type="PATRIC" id="fig|467210.3.peg.1977"/>
<dbReference type="PANTHER" id="PTHR43525:SF1">
    <property type="entry name" value="PROTEIN MALY"/>
    <property type="match status" value="1"/>
</dbReference>
<keyword evidence="3" id="KW-0663">Pyridoxal phosphate</keyword>
<dbReference type="InterPro" id="IPR004839">
    <property type="entry name" value="Aminotransferase_I/II_large"/>
</dbReference>
<dbReference type="PANTHER" id="PTHR43525">
    <property type="entry name" value="PROTEIN MALY"/>
    <property type="match status" value="1"/>
</dbReference>
<sequence>MYDFDKIIDRHGTNCLKFDFAKERGKNGDELSLWVADMDFEVAKPITDALQAQVNHGIYGYTEVKSDYFEIVKNWFKDNFDWEIKKGSLVKTPGVVYAIAMAVKAFTKEGEAVIIQQPVYYPFSEMIIANNRKLVNSPLVLKEGRYEIDFEDFEKKIVKNNVKLFILCSPHNPVGRVWSVEELKKIGDICIKHGVVIFSDEIHADFVYEPNKHHVFASLGESYAANSVIATAPSKSFNIAGLQVSNIFIENKKLRDAFRNEIVKSGYSQLNTMGLVAARAAYESGKEWLDEVRAYIKDNLIFFRDYLKENIGELSLIEPEGTYLVWVDFRKLGLSEKQREDLIVNKAKLWIDSGAMFGVDGEGFERFNIACPRSYLKKALDSLKKAVEEYK</sequence>
<name>A0A133ZK09_9FIRM</name>
<dbReference type="Proteomes" id="UP000070394">
    <property type="component" value="Unassembled WGS sequence"/>
</dbReference>
<evidence type="ECO:0000256" key="3">
    <source>
        <dbReference type="ARBA" id="ARBA00022898"/>
    </source>
</evidence>
<reference evidence="8" key="1">
    <citation type="submission" date="2016-01" db="EMBL/GenBank/DDBJ databases">
        <authorList>
            <person name="Mitreva M."/>
            <person name="Pepin K.H."/>
            <person name="Mihindukulasuriya K.A."/>
            <person name="Fulton R."/>
            <person name="Fronick C."/>
            <person name="O'Laughlin M."/>
            <person name="Miner T."/>
            <person name="Herter B."/>
            <person name="Rosa B.A."/>
            <person name="Cordes M."/>
            <person name="Tomlinson C."/>
            <person name="Wollam A."/>
            <person name="Palsikar V.B."/>
            <person name="Mardis E.R."/>
            <person name="Wilson R.K."/>
        </authorList>
    </citation>
    <scope>NUCLEOTIDE SEQUENCE [LARGE SCALE GENOMIC DNA]</scope>
    <source>
        <strain evidence="8">DNF00896</strain>
    </source>
</reference>
<dbReference type="GO" id="GO:0030170">
    <property type="term" value="F:pyridoxal phosphate binding"/>
    <property type="evidence" value="ECO:0007669"/>
    <property type="project" value="InterPro"/>
</dbReference>
<dbReference type="RefSeq" id="WP_060931658.1">
    <property type="nucleotide sequence ID" value="NZ_KQ959838.1"/>
</dbReference>
<feature type="domain" description="Aminotransferase class I/classII large" evidence="6">
    <location>
        <begin position="50"/>
        <end position="383"/>
    </location>
</feature>
<dbReference type="EC" id="4.4.1.13" evidence="2"/>
<dbReference type="NCBIfam" id="TIGR04350">
    <property type="entry name" value="C_S_lyase_PatB"/>
    <property type="match status" value="1"/>
</dbReference>